<dbReference type="EMBL" id="JANEYG010000332">
    <property type="protein sequence ID" value="KAJ8910232.1"/>
    <property type="molecule type" value="Genomic_DNA"/>
</dbReference>
<comment type="caution">
    <text evidence="1">The sequence shown here is derived from an EMBL/GenBank/DDBJ whole genome shotgun (WGS) entry which is preliminary data.</text>
</comment>
<organism evidence="1 2">
    <name type="scientific">Exocentrus adspersus</name>
    <dbReference type="NCBI Taxonomy" id="1586481"/>
    <lineage>
        <taxon>Eukaryota</taxon>
        <taxon>Metazoa</taxon>
        <taxon>Ecdysozoa</taxon>
        <taxon>Arthropoda</taxon>
        <taxon>Hexapoda</taxon>
        <taxon>Insecta</taxon>
        <taxon>Pterygota</taxon>
        <taxon>Neoptera</taxon>
        <taxon>Endopterygota</taxon>
        <taxon>Coleoptera</taxon>
        <taxon>Polyphaga</taxon>
        <taxon>Cucujiformia</taxon>
        <taxon>Chrysomeloidea</taxon>
        <taxon>Cerambycidae</taxon>
        <taxon>Lamiinae</taxon>
        <taxon>Acanthocinini</taxon>
        <taxon>Exocentrus</taxon>
    </lineage>
</organism>
<evidence type="ECO:0000313" key="1">
    <source>
        <dbReference type="EMBL" id="KAJ8910232.1"/>
    </source>
</evidence>
<evidence type="ECO:0000313" key="2">
    <source>
        <dbReference type="Proteomes" id="UP001159042"/>
    </source>
</evidence>
<gene>
    <name evidence="1" type="ORF">NQ315_015924</name>
</gene>
<dbReference type="Proteomes" id="UP001159042">
    <property type="component" value="Unassembled WGS sequence"/>
</dbReference>
<sequence>MALINAVTKTGLETESSLEEAKKKIFLQLTEQFNDISSFEELEAVKKIIAPIKPTIDALRYQKENINLAFPSTSRTPSNKKIVPQRKFFPTKKNIKRKRAKLLKPSSEEANLLAIKALKKKQTKLAHEEYKNLAVVSTQSTQKLYLALESFLNLYILILQKSLIQTFLILQI</sequence>
<name>A0AAV8V7R4_9CUCU</name>
<reference evidence="1 2" key="1">
    <citation type="journal article" date="2023" name="Insect Mol. Biol.">
        <title>Genome sequencing provides insights into the evolution of gene families encoding plant cell wall-degrading enzymes in longhorned beetles.</title>
        <authorList>
            <person name="Shin N.R."/>
            <person name="Okamura Y."/>
            <person name="Kirsch R."/>
            <person name="Pauchet Y."/>
        </authorList>
    </citation>
    <scope>NUCLEOTIDE SEQUENCE [LARGE SCALE GENOMIC DNA]</scope>
    <source>
        <strain evidence="1">EAD_L_NR</strain>
    </source>
</reference>
<protein>
    <submittedName>
        <fullName evidence="1">Uncharacterized protein</fullName>
    </submittedName>
</protein>
<accession>A0AAV8V7R4</accession>
<dbReference type="AlphaFoldDB" id="A0AAV8V7R4"/>
<keyword evidence="2" id="KW-1185">Reference proteome</keyword>
<proteinExistence type="predicted"/>